<feature type="region of interest" description="Disordered" evidence="1">
    <location>
        <begin position="1"/>
        <end position="75"/>
    </location>
</feature>
<feature type="compositionally biased region" description="Acidic residues" evidence="1">
    <location>
        <begin position="99"/>
        <end position="108"/>
    </location>
</feature>
<feature type="compositionally biased region" description="Polar residues" evidence="1">
    <location>
        <begin position="29"/>
        <end position="38"/>
    </location>
</feature>
<dbReference type="GO" id="GO:0003676">
    <property type="term" value="F:nucleic acid binding"/>
    <property type="evidence" value="ECO:0007669"/>
    <property type="project" value="InterPro"/>
</dbReference>
<keyword evidence="3" id="KW-1185">Reference proteome</keyword>
<name>A0A409W9U7_9AGAR</name>
<protein>
    <recommendedName>
        <fullName evidence="4">3'-5' exonuclease domain-containing protein</fullName>
    </recommendedName>
</protein>
<reference evidence="2 3" key="1">
    <citation type="journal article" date="2018" name="Evol. Lett.">
        <title>Horizontal gene cluster transfer increased hallucinogenic mushroom diversity.</title>
        <authorList>
            <person name="Reynolds H.T."/>
            <person name="Vijayakumar V."/>
            <person name="Gluck-Thaler E."/>
            <person name="Korotkin H.B."/>
            <person name="Matheny P.B."/>
            <person name="Slot J.C."/>
        </authorList>
    </citation>
    <scope>NUCLEOTIDE SEQUENCE [LARGE SCALE GENOMIC DNA]</scope>
    <source>
        <strain evidence="2 3">2629</strain>
    </source>
</reference>
<dbReference type="EMBL" id="NHTK01005687">
    <property type="protein sequence ID" value="PPQ75274.1"/>
    <property type="molecule type" value="Genomic_DNA"/>
</dbReference>
<evidence type="ECO:0008006" key="4">
    <source>
        <dbReference type="Google" id="ProtNLM"/>
    </source>
</evidence>
<comment type="caution">
    <text evidence="2">The sequence shown here is derived from an EMBL/GenBank/DDBJ whole genome shotgun (WGS) entry which is preliminary data.</text>
</comment>
<sequence>MESNTSPTVPATSTTNSDLTRDTRHNAAVLSSTTTSDSSNIASPPLPPQPAASTPPKPVELEIIPPEDPQQSEKVPDEDILAEGNGDGLGQEDGDEIEEGVEVEEDPNECPPSTSATTSPIAKYVMDDFHAWLAELEKRDRRGVPNFFCQRPLVAKENPISCNVIRRPYTNGFPVLIVAVRLIVTRLSLALAVLLISDSQLNLLPDNISDKPFLEAAFPSLRKGVIPVDKYGHLVPYVLPSHVQIHTRRDEAAINNTLSTIIDDLPVDETQPDLVIGFDCEWNVSISDNGSVFERGQIAIIQIAYQDRVFILQVI</sequence>
<dbReference type="InterPro" id="IPR036397">
    <property type="entry name" value="RNaseH_sf"/>
</dbReference>
<dbReference type="Gene3D" id="3.30.420.10">
    <property type="entry name" value="Ribonuclease H-like superfamily/Ribonuclease H"/>
    <property type="match status" value="1"/>
</dbReference>
<accession>A0A409W9U7</accession>
<evidence type="ECO:0000313" key="3">
    <source>
        <dbReference type="Proteomes" id="UP000284842"/>
    </source>
</evidence>
<feature type="compositionally biased region" description="Pro residues" evidence="1">
    <location>
        <begin position="44"/>
        <end position="58"/>
    </location>
</feature>
<dbReference type="AlphaFoldDB" id="A0A409W9U7"/>
<dbReference type="OrthoDB" id="3038406at2759"/>
<feature type="compositionally biased region" description="Polar residues" evidence="1">
    <location>
        <begin position="1"/>
        <end position="18"/>
    </location>
</feature>
<proteinExistence type="predicted"/>
<gene>
    <name evidence="2" type="ORF">CVT24_007402</name>
</gene>
<organism evidence="2 3">
    <name type="scientific">Panaeolus cyanescens</name>
    <dbReference type="NCBI Taxonomy" id="181874"/>
    <lineage>
        <taxon>Eukaryota</taxon>
        <taxon>Fungi</taxon>
        <taxon>Dikarya</taxon>
        <taxon>Basidiomycota</taxon>
        <taxon>Agaricomycotina</taxon>
        <taxon>Agaricomycetes</taxon>
        <taxon>Agaricomycetidae</taxon>
        <taxon>Agaricales</taxon>
        <taxon>Agaricineae</taxon>
        <taxon>Galeropsidaceae</taxon>
        <taxon>Panaeolus</taxon>
    </lineage>
</organism>
<dbReference type="Proteomes" id="UP000284842">
    <property type="component" value="Unassembled WGS sequence"/>
</dbReference>
<evidence type="ECO:0000313" key="2">
    <source>
        <dbReference type="EMBL" id="PPQ75274.1"/>
    </source>
</evidence>
<feature type="region of interest" description="Disordered" evidence="1">
    <location>
        <begin position="99"/>
        <end position="118"/>
    </location>
</feature>
<dbReference type="InParanoid" id="A0A409W9U7"/>
<evidence type="ECO:0000256" key="1">
    <source>
        <dbReference type="SAM" id="MobiDB-lite"/>
    </source>
</evidence>